<keyword evidence="6" id="KW-1185">Reference proteome</keyword>
<sequence length="242" mass="28131">MDFIDSIKYIIPQNQLNFLESLFRGCPKNVLDSMSIKSYKANQLLINANDKNNYVFVLLKGRIQAIEEKICSSPYTFTELEPIDIVGDFELFAETDEYLVTLMTIEESVFLRIPSIQYLNWMHSDNNALFLRTQMLMRQLSIQTQLQRQYLFVDNRTKFLLALRNECKKQESYPFIIKDTRESLASKVGCSVRTLNRIILSLQKDNIVSVNHGKILINKAHHDKLELSLKDSVKNDTLTLPK</sequence>
<reference evidence="5 6" key="1">
    <citation type="submission" date="2016-10" db="EMBL/GenBank/DDBJ databases">
        <authorList>
            <person name="de Groot N.N."/>
        </authorList>
    </citation>
    <scope>NUCLEOTIDE SEQUENCE [LARGE SCALE GENOMIC DNA]</scope>
    <source>
        <strain evidence="5 6">NLAE-zl-G419</strain>
    </source>
</reference>
<dbReference type="STRING" id="1529.SAMN04487885_13016"/>
<dbReference type="Gene3D" id="1.10.10.10">
    <property type="entry name" value="Winged helix-like DNA-binding domain superfamily/Winged helix DNA-binding domain"/>
    <property type="match status" value="1"/>
</dbReference>
<proteinExistence type="predicted"/>
<dbReference type="RefSeq" id="WP_074846417.1">
    <property type="nucleotide sequence ID" value="NZ_FOOE01000030.1"/>
</dbReference>
<dbReference type="InterPro" id="IPR000595">
    <property type="entry name" value="cNMP-bd_dom"/>
</dbReference>
<dbReference type="GO" id="GO:0016301">
    <property type="term" value="F:kinase activity"/>
    <property type="evidence" value="ECO:0007669"/>
    <property type="project" value="UniProtKB-KW"/>
</dbReference>
<evidence type="ECO:0000256" key="3">
    <source>
        <dbReference type="ARBA" id="ARBA00023163"/>
    </source>
</evidence>
<dbReference type="InterPro" id="IPR036390">
    <property type="entry name" value="WH_DNA-bd_sf"/>
</dbReference>
<organism evidence="5 6">
    <name type="scientific">Clostridium cadaveris</name>
    <dbReference type="NCBI Taxonomy" id="1529"/>
    <lineage>
        <taxon>Bacteria</taxon>
        <taxon>Bacillati</taxon>
        <taxon>Bacillota</taxon>
        <taxon>Clostridia</taxon>
        <taxon>Eubacteriales</taxon>
        <taxon>Clostridiaceae</taxon>
        <taxon>Clostridium</taxon>
    </lineage>
</organism>
<protein>
    <submittedName>
        <fullName evidence="5">cAMP-binding domain of CRP or a regulatory subunit of cAMP-dependent protein kinases</fullName>
    </submittedName>
</protein>
<keyword evidence="2" id="KW-0238">DNA-binding</keyword>
<evidence type="ECO:0000313" key="6">
    <source>
        <dbReference type="Proteomes" id="UP000182135"/>
    </source>
</evidence>
<dbReference type="CDD" id="cd00038">
    <property type="entry name" value="CAP_ED"/>
    <property type="match status" value="1"/>
</dbReference>
<dbReference type="InterPro" id="IPR014710">
    <property type="entry name" value="RmlC-like_jellyroll"/>
</dbReference>
<gene>
    <name evidence="5" type="ORF">SAMN04487885_13016</name>
</gene>
<dbReference type="InterPro" id="IPR036388">
    <property type="entry name" value="WH-like_DNA-bd_sf"/>
</dbReference>
<keyword evidence="5" id="KW-0418">Kinase</keyword>
<dbReference type="SUPFAM" id="SSF46785">
    <property type="entry name" value="Winged helix' DNA-binding domain"/>
    <property type="match status" value="1"/>
</dbReference>
<evidence type="ECO:0000259" key="4">
    <source>
        <dbReference type="PROSITE" id="PS50042"/>
    </source>
</evidence>
<keyword evidence="3" id="KW-0804">Transcription</keyword>
<evidence type="ECO:0000256" key="1">
    <source>
        <dbReference type="ARBA" id="ARBA00023015"/>
    </source>
</evidence>
<dbReference type="SUPFAM" id="SSF51206">
    <property type="entry name" value="cAMP-binding domain-like"/>
    <property type="match status" value="1"/>
</dbReference>
<dbReference type="AlphaFoldDB" id="A0A1I2PMP3"/>
<dbReference type="eggNOG" id="COG0664">
    <property type="taxonomic scope" value="Bacteria"/>
</dbReference>
<accession>A0A1I2PMP3</accession>
<dbReference type="Gene3D" id="2.60.120.10">
    <property type="entry name" value="Jelly Rolls"/>
    <property type="match status" value="1"/>
</dbReference>
<keyword evidence="5" id="KW-0808">Transferase</keyword>
<dbReference type="Pfam" id="PF00027">
    <property type="entry name" value="cNMP_binding"/>
    <property type="match status" value="1"/>
</dbReference>
<dbReference type="GO" id="GO:0003677">
    <property type="term" value="F:DNA binding"/>
    <property type="evidence" value="ECO:0007669"/>
    <property type="project" value="UniProtKB-KW"/>
</dbReference>
<evidence type="ECO:0000313" key="5">
    <source>
        <dbReference type="EMBL" id="SFG16399.1"/>
    </source>
</evidence>
<dbReference type="EMBL" id="FOOE01000030">
    <property type="protein sequence ID" value="SFG16399.1"/>
    <property type="molecule type" value="Genomic_DNA"/>
</dbReference>
<dbReference type="SMART" id="SM00419">
    <property type="entry name" value="HTH_CRP"/>
    <property type="match status" value="1"/>
</dbReference>
<dbReference type="InterPro" id="IPR012318">
    <property type="entry name" value="HTH_CRP"/>
</dbReference>
<dbReference type="InterPro" id="IPR018490">
    <property type="entry name" value="cNMP-bd_dom_sf"/>
</dbReference>
<feature type="domain" description="Cyclic nucleotide-binding" evidence="4">
    <location>
        <begin position="18"/>
        <end position="113"/>
    </location>
</feature>
<keyword evidence="1" id="KW-0805">Transcription regulation</keyword>
<dbReference type="GO" id="GO:0006355">
    <property type="term" value="P:regulation of DNA-templated transcription"/>
    <property type="evidence" value="ECO:0007669"/>
    <property type="project" value="InterPro"/>
</dbReference>
<dbReference type="Proteomes" id="UP000182135">
    <property type="component" value="Unassembled WGS sequence"/>
</dbReference>
<dbReference type="PROSITE" id="PS50042">
    <property type="entry name" value="CNMP_BINDING_3"/>
    <property type="match status" value="1"/>
</dbReference>
<evidence type="ECO:0000256" key="2">
    <source>
        <dbReference type="ARBA" id="ARBA00023125"/>
    </source>
</evidence>
<name>A0A1I2PMP3_9CLOT</name>
<dbReference type="OrthoDB" id="581021at2"/>